<dbReference type="InterPro" id="IPR043129">
    <property type="entry name" value="ATPase_NBD"/>
</dbReference>
<evidence type="ECO:0000313" key="4">
    <source>
        <dbReference type="EMBL" id="BDG05314.1"/>
    </source>
</evidence>
<dbReference type="PANTHER" id="PTHR42749">
    <property type="entry name" value="CELL SHAPE-DETERMINING PROTEIN MREB"/>
    <property type="match status" value="1"/>
</dbReference>
<keyword evidence="2" id="KW-0547">Nucleotide-binding</keyword>
<dbReference type="EMBL" id="AP025591">
    <property type="protein sequence ID" value="BDG05314.1"/>
    <property type="molecule type" value="Genomic_DNA"/>
</dbReference>
<comment type="similarity">
    <text evidence="1">Belongs to the heat shock protein 70 family.</text>
</comment>
<dbReference type="Proteomes" id="UP001162891">
    <property type="component" value="Chromosome"/>
</dbReference>
<dbReference type="PROSITE" id="PS00329">
    <property type="entry name" value="HSP70_2"/>
    <property type="match status" value="1"/>
</dbReference>
<name>A0ABN6MWH8_9BACT</name>
<dbReference type="Gene3D" id="3.90.640.10">
    <property type="entry name" value="Actin, Chain A, domain 4"/>
    <property type="match status" value="1"/>
</dbReference>
<proteinExistence type="inferred from homology"/>
<dbReference type="Gene3D" id="3.30.420.40">
    <property type="match status" value="2"/>
</dbReference>
<organism evidence="4 5">
    <name type="scientific">Anaeromyxobacter oryzae</name>
    <dbReference type="NCBI Taxonomy" id="2918170"/>
    <lineage>
        <taxon>Bacteria</taxon>
        <taxon>Pseudomonadati</taxon>
        <taxon>Myxococcota</taxon>
        <taxon>Myxococcia</taxon>
        <taxon>Myxococcales</taxon>
        <taxon>Cystobacterineae</taxon>
        <taxon>Anaeromyxobacteraceae</taxon>
        <taxon>Anaeromyxobacter</taxon>
    </lineage>
</organism>
<evidence type="ECO:0000256" key="2">
    <source>
        <dbReference type="ARBA" id="ARBA00022741"/>
    </source>
</evidence>
<reference evidence="5" key="1">
    <citation type="journal article" date="2022" name="Int. J. Syst. Evol. Microbiol.">
        <title>Anaeromyxobacter oryzae sp. nov., Anaeromyxobacter diazotrophicus sp. nov. and Anaeromyxobacter paludicola sp. nov., isolated from paddy soils.</title>
        <authorList>
            <person name="Itoh H."/>
            <person name="Xu Z."/>
            <person name="Mise K."/>
            <person name="Masuda Y."/>
            <person name="Ushijima N."/>
            <person name="Hayakawa C."/>
            <person name="Shiratori Y."/>
            <person name="Senoo K."/>
        </authorList>
    </citation>
    <scope>NUCLEOTIDE SEQUENCE [LARGE SCALE GENOMIC DNA]</scope>
    <source>
        <strain evidence="5">Red232</strain>
    </source>
</reference>
<evidence type="ECO:0000256" key="1">
    <source>
        <dbReference type="ARBA" id="ARBA00007381"/>
    </source>
</evidence>
<sequence length="627" mass="64674">MAMTPRAVGIDLGTTNSALAHRALGAESGAAEVLPIPQLVHAGEVEARPLLPSFLYLPHEAELPSGATALPWDPGAEGAVVGVLARSLGAQTPIRLVASAKSWLSHAGVDRRAPVLPAGAPPEVPHVSPLDASARYLAHLRAAWDEAFAREDPDAALARQQVTLTVPASFDAVARELTVEAARAAGLPAVTLLEEPQAALYAWVEAMGDAWRGEVKPGDLVLVVDVGGGTTDLSLIAVVDRVGDLGLERVAVGDHILLGGDNMDLALAYALADKLAREGRKLDRWQLVALTHGAREAKERLFADPALAEAPIAIPGRGSSLVGGALRTSLSQAELTGVLVDGFFPKVAVTSAPVAARRTGLTTLGLPYASDPAVTRHLAAFLTRHRAGLKGDAAPVPLAGEAFLHPTAILFNGGVTKARPLTERIVDVVGSWLAAEGAAAPKVLPAADPDLAVARGAAAYGRVRAGHGIRIRGGTARAYYVGVEASMPAVPGLPTPVRAVCLAPMGMEEGTTADLPNEEVGLVVGEPVDFRLFASSNRREDRAGDVVEDEEALAELPPVTATVPAGARPAGEVVPVKLRAHVTEIGTLELECVGREGSAYRLEWNLRHAPGGAEAADAGGPGAAPPA</sequence>
<protein>
    <submittedName>
        <fullName evidence="4">Heat-shock protein</fullName>
    </submittedName>
</protein>
<dbReference type="CDD" id="cd10170">
    <property type="entry name" value="ASKHA_NBD_HSP70"/>
    <property type="match status" value="1"/>
</dbReference>
<dbReference type="PRINTS" id="PR00301">
    <property type="entry name" value="HEATSHOCK70"/>
</dbReference>
<gene>
    <name evidence="4" type="ORF">AMOR_43100</name>
</gene>
<evidence type="ECO:0000256" key="3">
    <source>
        <dbReference type="ARBA" id="ARBA00022840"/>
    </source>
</evidence>
<accession>A0ABN6MWH8</accession>
<keyword evidence="5" id="KW-1185">Reference proteome</keyword>
<dbReference type="PROSITE" id="PS00297">
    <property type="entry name" value="HSP70_1"/>
    <property type="match status" value="1"/>
</dbReference>
<keyword evidence="3" id="KW-0067">ATP-binding</keyword>
<dbReference type="InterPro" id="IPR013126">
    <property type="entry name" value="Hsp_70_fam"/>
</dbReference>
<dbReference type="Pfam" id="PF00012">
    <property type="entry name" value="HSP70"/>
    <property type="match status" value="1"/>
</dbReference>
<dbReference type="InterPro" id="IPR018181">
    <property type="entry name" value="Heat_shock_70_CS"/>
</dbReference>
<dbReference type="SUPFAM" id="SSF53067">
    <property type="entry name" value="Actin-like ATPase domain"/>
    <property type="match status" value="2"/>
</dbReference>
<evidence type="ECO:0000313" key="5">
    <source>
        <dbReference type="Proteomes" id="UP001162891"/>
    </source>
</evidence>
<dbReference type="PANTHER" id="PTHR42749:SF1">
    <property type="entry name" value="CELL SHAPE-DETERMINING PROTEIN MREB"/>
    <property type="match status" value="1"/>
</dbReference>